<organism evidence="1 2">
    <name type="scientific">Danaus plexippus plexippus</name>
    <dbReference type="NCBI Taxonomy" id="278856"/>
    <lineage>
        <taxon>Eukaryota</taxon>
        <taxon>Metazoa</taxon>
        <taxon>Ecdysozoa</taxon>
        <taxon>Arthropoda</taxon>
        <taxon>Hexapoda</taxon>
        <taxon>Insecta</taxon>
        <taxon>Pterygota</taxon>
        <taxon>Neoptera</taxon>
        <taxon>Endopterygota</taxon>
        <taxon>Lepidoptera</taxon>
        <taxon>Glossata</taxon>
        <taxon>Ditrysia</taxon>
        <taxon>Papilionoidea</taxon>
        <taxon>Nymphalidae</taxon>
        <taxon>Danainae</taxon>
        <taxon>Danaini</taxon>
        <taxon>Danaina</taxon>
        <taxon>Danaus</taxon>
        <taxon>Danaus</taxon>
    </lineage>
</organism>
<dbReference type="AlphaFoldDB" id="A0A212EJ47"/>
<reference evidence="1 2" key="1">
    <citation type="journal article" date="2011" name="Cell">
        <title>The monarch butterfly genome yields insights into long-distance migration.</title>
        <authorList>
            <person name="Zhan S."/>
            <person name="Merlin C."/>
            <person name="Boore J.L."/>
            <person name="Reppert S.M."/>
        </authorList>
    </citation>
    <scope>NUCLEOTIDE SEQUENCE [LARGE SCALE GENOMIC DNA]</scope>
    <source>
        <strain evidence="1">F-2</strain>
    </source>
</reference>
<dbReference type="Proteomes" id="UP000007151">
    <property type="component" value="Unassembled WGS sequence"/>
</dbReference>
<dbReference type="KEGG" id="dpl:KGM_200541"/>
<protein>
    <submittedName>
        <fullName evidence="1">Uncharacterized protein</fullName>
    </submittedName>
</protein>
<accession>A0A212EJ47</accession>
<keyword evidence="2" id="KW-1185">Reference proteome</keyword>
<gene>
    <name evidence="1" type="ORF">KGM_200541</name>
</gene>
<sequence>MTVLTELQSCSRRVRDSSSTRRGRRVGIIEKLFSGFDELLFGAGYPLGVSDGLMQGRYYEGKAEVRTSAVSVFDT</sequence>
<proteinExistence type="predicted"/>
<comment type="caution">
    <text evidence="1">The sequence shown here is derived from an EMBL/GenBank/DDBJ whole genome shotgun (WGS) entry which is preliminary data.</text>
</comment>
<dbReference type="EMBL" id="AGBW02014522">
    <property type="protein sequence ID" value="OWR41522.1"/>
    <property type="molecule type" value="Genomic_DNA"/>
</dbReference>
<name>A0A212EJ47_DANPL</name>
<evidence type="ECO:0000313" key="2">
    <source>
        <dbReference type="Proteomes" id="UP000007151"/>
    </source>
</evidence>
<dbReference type="InParanoid" id="A0A212EJ47"/>
<evidence type="ECO:0000313" key="1">
    <source>
        <dbReference type="EMBL" id="OWR41522.1"/>
    </source>
</evidence>